<keyword evidence="4" id="KW-1185">Reference proteome</keyword>
<keyword evidence="2" id="KW-0812">Transmembrane</keyword>
<organism evidence="3 4">
    <name type="scientific">Jaapia argillacea MUCL 33604</name>
    <dbReference type="NCBI Taxonomy" id="933084"/>
    <lineage>
        <taxon>Eukaryota</taxon>
        <taxon>Fungi</taxon>
        <taxon>Dikarya</taxon>
        <taxon>Basidiomycota</taxon>
        <taxon>Agaricomycotina</taxon>
        <taxon>Agaricomycetes</taxon>
        <taxon>Agaricomycetidae</taxon>
        <taxon>Jaapiales</taxon>
        <taxon>Jaapiaceae</taxon>
        <taxon>Jaapia</taxon>
    </lineage>
</organism>
<dbReference type="Proteomes" id="UP000027265">
    <property type="component" value="Unassembled WGS sequence"/>
</dbReference>
<dbReference type="HOGENOM" id="CLU_842153_0_0_1"/>
<reference evidence="4" key="1">
    <citation type="journal article" date="2014" name="Proc. Natl. Acad. Sci. U.S.A.">
        <title>Extensive sampling of basidiomycete genomes demonstrates inadequacy of the white-rot/brown-rot paradigm for wood decay fungi.</title>
        <authorList>
            <person name="Riley R."/>
            <person name="Salamov A.A."/>
            <person name="Brown D.W."/>
            <person name="Nagy L.G."/>
            <person name="Floudas D."/>
            <person name="Held B.W."/>
            <person name="Levasseur A."/>
            <person name="Lombard V."/>
            <person name="Morin E."/>
            <person name="Otillar R."/>
            <person name="Lindquist E.A."/>
            <person name="Sun H."/>
            <person name="LaButti K.M."/>
            <person name="Schmutz J."/>
            <person name="Jabbour D."/>
            <person name="Luo H."/>
            <person name="Baker S.E."/>
            <person name="Pisabarro A.G."/>
            <person name="Walton J.D."/>
            <person name="Blanchette R.A."/>
            <person name="Henrissat B."/>
            <person name="Martin F."/>
            <person name="Cullen D."/>
            <person name="Hibbett D.S."/>
            <person name="Grigoriev I.V."/>
        </authorList>
    </citation>
    <scope>NUCLEOTIDE SEQUENCE [LARGE SCALE GENOMIC DNA]</scope>
    <source>
        <strain evidence="4">MUCL 33604</strain>
    </source>
</reference>
<dbReference type="AlphaFoldDB" id="A0A067Q7C6"/>
<keyword evidence="2" id="KW-0472">Membrane</keyword>
<keyword evidence="2" id="KW-1133">Transmembrane helix</keyword>
<feature type="compositionally biased region" description="Polar residues" evidence="1">
    <location>
        <begin position="185"/>
        <end position="194"/>
    </location>
</feature>
<feature type="compositionally biased region" description="Low complexity" evidence="1">
    <location>
        <begin position="228"/>
        <end position="240"/>
    </location>
</feature>
<evidence type="ECO:0000256" key="1">
    <source>
        <dbReference type="SAM" id="MobiDB-lite"/>
    </source>
</evidence>
<accession>A0A067Q7C6</accession>
<feature type="compositionally biased region" description="Low complexity" evidence="1">
    <location>
        <begin position="256"/>
        <end position="268"/>
    </location>
</feature>
<feature type="region of interest" description="Disordered" evidence="1">
    <location>
        <begin position="126"/>
        <end position="330"/>
    </location>
</feature>
<proteinExistence type="predicted"/>
<evidence type="ECO:0000313" key="3">
    <source>
        <dbReference type="EMBL" id="KDQ59392.1"/>
    </source>
</evidence>
<evidence type="ECO:0000256" key="2">
    <source>
        <dbReference type="SAM" id="Phobius"/>
    </source>
</evidence>
<evidence type="ECO:0000313" key="4">
    <source>
        <dbReference type="Proteomes" id="UP000027265"/>
    </source>
</evidence>
<dbReference type="STRING" id="933084.A0A067Q7C6"/>
<feature type="compositionally biased region" description="Polar residues" evidence="1">
    <location>
        <begin position="295"/>
        <end position="306"/>
    </location>
</feature>
<feature type="transmembrane region" description="Helical" evidence="2">
    <location>
        <begin position="59"/>
        <end position="83"/>
    </location>
</feature>
<dbReference type="EMBL" id="KL197715">
    <property type="protein sequence ID" value="KDQ59392.1"/>
    <property type="molecule type" value="Genomic_DNA"/>
</dbReference>
<name>A0A067Q7C6_9AGAM</name>
<gene>
    <name evidence="3" type="ORF">JAAARDRAFT_619239</name>
</gene>
<protein>
    <submittedName>
        <fullName evidence="3">Uncharacterized protein</fullName>
    </submittedName>
</protein>
<feature type="region of interest" description="Disordered" evidence="1">
    <location>
        <begin position="1"/>
        <end position="27"/>
    </location>
</feature>
<dbReference type="InParanoid" id="A0A067Q7C6"/>
<sequence length="330" mass="34948">MPLLRLNTNVVRDSPAPTASGNNTQTLPGVVTTTIYTGGTPAPAQAAPTSNSEPSSLPIASIAGGAAAGVFLAVAAVVVWIWWGRCLKRSYQKRTKEAVCFLLYLHFASLLNHVWQHMDITTRENTRRNASSSTHHIFRSPTAGSTPERTVRFMPSDISPPEKLGRGSHRHSNPVKASSPLRSVVPNTDSSSPRMSVDPSPSSPGGHARSDSSTPLIPTTQPPPPSNPSSEGNPGWSPWPKFSASSPGNSLAHKPSTVSSTSTYSQQSGEERQARTSGNGFLAALGHTLDPRRLSTLTGSTGSFYSTLEEPFVEPGPPQPPNVQSRGGEC</sequence>